<dbReference type="Pfam" id="PF26636">
    <property type="entry name" value="DUF8209"/>
    <property type="match status" value="1"/>
</dbReference>
<dbReference type="AlphaFoldDB" id="A0A2T7AU62"/>
<evidence type="ECO:0000313" key="3">
    <source>
        <dbReference type="Proteomes" id="UP000244378"/>
    </source>
</evidence>
<name>A0A2T7AU62_9ENTR</name>
<dbReference type="EMBL" id="WAGD01000046">
    <property type="protein sequence ID" value="KAB0875619.1"/>
    <property type="molecule type" value="Genomic_DNA"/>
</dbReference>
<comment type="caution">
    <text evidence="2">The sequence shown here is derived from an EMBL/GenBank/DDBJ whole genome shotgun (WGS) entry which is preliminary data.</text>
</comment>
<dbReference type="InterPro" id="IPR058064">
    <property type="entry name" value="STM2901-like"/>
</dbReference>
<gene>
    <name evidence="2" type="ORF">AUN14_08535</name>
    <name evidence="1" type="ORF">FZI19_15155</name>
</gene>
<dbReference type="Proteomes" id="UP000469927">
    <property type="component" value="Unassembled WGS sequence"/>
</dbReference>
<accession>A0A2T7AU62</accession>
<dbReference type="RefSeq" id="WP_075192978.1">
    <property type="nucleotide sequence ID" value="NZ_JADKNN010000009.1"/>
</dbReference>
<evidence type="ECO:0000313" key="1">
    <source>
        <dbReference type="EMBL" id="KAB0875619.1"/>
    </source>
</evidence>
<dbReference type="Proteomes" id="UP000244378">
    <property type="component" value="Unassembled WGS sequence"/>
</dbReference>
<dbReference type="NCBIfam" id="NF045926">
    <property type="entry name" value="STM2901_fam"/>
    <property type="match status" value="1"/>
</dbReference>
<evidence type="ECO:0000313" key="4">
    <source>
        <dbReference type="Proteomes" id="UP000469927"/>
    </source>
</evidence>
<reference evidence="1 4" key="2">
    <citation type="submission" date="2019-08" db="EMBL/GenBank/DDBJ databases">
        <title>Prevalence, distribution, and phylogeny of type two toxin-antitoxin genes possessed by Cronobacter species where C. sakazakii homologs follow sequence type lineages.</title>
        <authorList>
            <person name="Finkelstein S."/>
            <person name="Negrete F."/>
            <person name="Jang H."/>
            <person name="Gopinath G.R."/>
            <person name="Tall B.D."/>
        </authorList>
    </citation>
    <scope>NUCLEOTIDE SEQUENCE [LARGE SCALE GENOMIC DNA]</scope>
    <source>
        <strain evidence="1 4">MOD1_GK1257</strain>
    </source>
</reference>
<dbReference type="InterPro" id="IPR058522">
    <property type="entry name" value="DUF8209"/>
</dbReference>
<evidence type="ECO:0000313" key="2">
    <source>
        <dbReference type="EMBL" id="PUX15219.1"/>
    </source>
</evidence>
<organism evidence="2 3">
    <name type="scientific">Cronobacter muytjensii</name>
    <dbReference type="NCBI Taxonomy" id="413501"/>
    <lineage>
        <taxon>Bacteria</taxon>
        <taxon>Pseudomonadati</taxon>
        <taxon>Pseudomonadota</taxon>
        <taxon>Gammaproteobacteria</taxon>
        <taxon>Enterobacterales</taxon>
        <taxon>Enterobacteriaceae</taxon>
        <taxon>Cronobacter</taxon>
    </lineage>
</organism>
<protein>
    <submittedName>
        <fullName evidence="2">Uncharacterized protein</fullName>
    </submittedName>
</protein>
<dbReference type="OrthoDB" id="8815988at2"/>
<dbReference type="EMBL" id="MSAE01000016">
    <property type="protein sequence ID" value="PUX15219.1"/>
    <property type="molecule type" value="Genomic_DNA"/>
</dbReference>
<reference evidence="2 3" key="1">
    <citation type="submission" date="2016-12" db="EMBL/GenBank/DDBJ databases">
        <title>Analysis of the Molecular Diversity Among Cronobacter Species Isolated from Filth Flies Using a Pan Genomic DNA Microarray.</title>
        <authorList>
            <person name="Pava-Ripoll M."/>
            <person name="Tall B."/>
            <person name="Farber J."/>
            <person name="Fanning S."/>
            <person name="Lehner A."/>
            <person name="Stephan R."/>
            <person name="Pagotto F."/>
            <person name="Iverson C."/>
            <person name="Ziobro G."/>
            <person name="Miller A."/>
            <person name="Pearson R."/>
            <person name="Yan Q."/>
            <person name="Kim M."/>
            <person name="Jeong S."/>
            <person name="Park J."/>
            <person name="Jun S."/>
            <person name="Choi H."/>
            <person name="Chung T."/>
            <person name="Yoo Y."/>
            <person name="Park E."/>
            <person name="Hwang S."/>
            <person name="Lee B."/>
            <person name="Sathyamoorthy V."/>
            <person name="Carter L."/>
            <person name="Mammel M."/>
            <person name="Jackson S."/>
            <person name="Kothary M."/>
            <person name="Patel I."/>
            <person name="Grim C."/>
            <person name="Gopinath G."/>
            <person name="Gangiredla J."/>
            <person name="Chase H."/>
        </authorList>
    </citation>
    <scope>NUCLEOTIDE SEQUENCE [LARGE SCALE GENOMIC DNA]</scope>
    <source>
        <strain evidence="2 3">MOD1-Md1s</strain>
    </source>
</reference>
<proteinExistence type="predicted"/>
<sequence>MDTTEQRNGKYFFDGMSVDKEELLHWLILDEFKKQFSDVIDLLAIASMLVSLPVIPVRGKLGADMATKGTSPLSLALRSVIRQRFKTGRRTITWAKLLRGEWAYTTSIGAYIGRWLPWVGAVLTAYHLAMITQNVIHRYKLIVASGER</sequence>
<keyword evidence="4" id="KW-1185">Reference proteome</keyword>